<dbReference type="PANTHER" id="PTHR30137:SF6">
    <property type="entry name" value="LUCIFERASE-LIKE MONOOXYGENASE"/>
    <property type="match status" value="1"/>
</dbReference>
<reference evidence="2 3" key="1">
    <citation type="submission" date="2015-07" db="EMBL/GenBank/DDBJ databases">
        <title>Genome analysis of myxobacterium Chondromyces crocatus Cm c5 reveals a high potential for natural compound synthesis and the genetic basis for the loss of fruiting body formation.</title>
        <authorList>
            <person name="Zaburannyi N."/>
            <person name="Bunk B."/>
            <person name="Maier J."/>
            <person name="Overmann J."/>
            <person name="Mueller R."/>
        </authorList>
    </citation>
    <scope>NUCLEOTIDE SEQUENCE [LARGE SCALE GENOMIC DNA]</scope>
    <source>
        <strain evidence="2 3">Cm c5</strain>
    </source>
</reference>
<protein>
    <submittedName>
        <fullName evidence="2">Alkanal monooxygenase</fullName>
        <ecNumber evidence="2">1.14.14.3</ecNumber>
    </submittedName>
</protein>
<dbReference type="EMBL" id="CP012159">
    <property type="protein sequence ID" value="AKT41247.1"/>
    <property type="molecule type" value="Genomic_DNA"/>
</dbReference>
<dbReference type="OrthoDB" id="8477406at2"/>
<dbReference type="InterPro" id="IPR050766">
    <property type="entry name" value="Bact_Lucif_Oxidored"/>
</dbReference>
<dbReference type="STRING" id="52.CMC5_054080"/>
<dbReference type="PANTHER" id="PTHR30137">
    <property type="entry name" value="LUCIFERASE-LIKE MONOOXYGENASE"/>
    <property type="match status" value="1"/>
</dbReference>
<dbReference type="Proteomes" id="UP000067626">
    <property type="component" value="Chromosome"/>
</dbReference>
<dbReference type="InterPro" id="IPR036661">
    <property type="entry name" value="Luciferase-like_sf"/>
</dbReference>
<evidence type="ECO:0000313" key="3">
    <source>
        <dbReference type="Proteomes" id="UP000067626"/>
    </source>
</evidence>
<keyword evidence="2" id="KW-0560">Oxidoreductase</keyword>
<accession>A0A0K1EKQ5</accession>
<dbReference type="GO" id="GO:0047646">
    <property type="term" value="F:alkanal monooxygenase (FMN-linked) activity"/>
    <property type="evidence" value="ECO:0007669"/>
    <property type="project" value="UniProtKB-EC"/>
</dbReference>
<dbReference type="EC" id="1.14.14.3" evidence="2"/>
<dbReference type="InterPro" id="IPR011251">
    <property type="entry name" value="Luciferase-like_dom"/>
</dbReference>
<dbReference type="GO" id="GO:0005829">
    <property type="term" value="C:cytosol"/>
    <property type="evidence" value="ECO:0007669"/>
    <property type="project" value="TreeGrafter"/>
</dbReference>
<feature type="domain" description="Luciferase-like" evidence="1">
    <location>
        <begin position="3"/>
        <end position="316"/>
    </location>
</feature>
<dbReference type="KEGG" id="ccro:CMC5_054080"/>
<gene>
    <name evidence="2" type="ORF">CMC5_054080</name>
</gene>
<dbReference type="SUPFAM" id="SSF51679">
    <property type="entry name" value="Bacterial luciferase-like"/>
    <property type="match status" value="1"/>
</dbReference>
<dbReference type="PATRIC" id="fig|52.7.peg.5992"/>
<dbReference type="Gene3D" id="3.20.20.30">
    <property type="entry name" value="Luciferase-like domain"/>
    <property type="match status" value="1"/>
</dbReference>
<dbReference type="RefSeq" id="WP_063796353.1">
    <property type="nucleotide sequence ID" value="NZ_CP012159.1"/>
</dbReference>
<keyword evidence="2" id="KW-0503">Monooxygenase</keyword>
<dbReference type="AlphaFoldDB" id="A0A0K1EKQ5"/>
<dbReference type="Pfam" id="PF00296">
    <property type="entry name" value="Bac_luciferase"/>
    <property type="match status" value="1"/>
</dbReference>
<sequence>MHVGMGVIFQAEAEERTDLDVYGNELRLADLAEPLGFDSIWGVEHHFTNHTICPDVLQYLTYLAARTQRIQLGSMVVVLPWHHPMRVAEQVMMLDHMSGGRVILGIGRGLGRIEFEGLGVRQEDSRETFNEAAQMILQGLERGYCEFDGKFVKQARRDIRPRPFKTFRGRTYAAAVSPESAPILARLGIGMLIMPQKPWDVVETELQEYRRIFRDVNGEEAPPPVVTGWVFCDDDPERARVQAHKYIGGYWRSLVRHYELVGSHLNKMRGYESYKKLQQMMSAPGGIDMMTEFFVGLQPWGTPDQCLDKILDIQKRTGAEAFAGVFSYAGMPYDIAEANLRRFATQVMPRLKSRIPLDQQRITRAGLGAPGPTPA</sequence>
<proteinExistence type="predicted"/>
<evidence type="ECO:0000259" key="1">
    <source>
        <dbReference type="Pfam" id="PF00296"/>
    </source>
</evidence>
<keyword evidence="3" id="KW-1185">Reference proteome</keyword>
<organism evidence="2 3">
    <name type="scientific">Chondromyces crocatus</name>
    <dbReference type="NCBI Taxonomy" id="52"/>
    <lineage>
        <taxon>Bacteria</taxon>
        <taxon>Pseudomonadati</taxon>
        <taxon>Myxococcota</taxon>
        <taxon>Polyangia</taxon>
        <taxon>Polyangiales</taxon>
        <taxon>Polyangiaceae</taxon>
        <taxon>Chondromyces</taxon>
    </lineage>
</organism>
<evidence type="ECO:0000313" key="2">
    <source>
        <dbReference type="EMBL" id="AKT41247.1"/>
    </source>
</evidence>
<name>A0A0K1EKQ5_CHOCO</name>